<dbReference type="AlphaFoldDB" id="A0A224YIM4"/>
<reference evidence="2" key="1">
    <citation type="journal article" date="2017" name="Parasit. Vectors">
        <title>Sialotranscriptomics of Rhipicephalus zambeziensis reveals intricate expression profiles of secretory proteins and suggests tight temporal transcriptional regulation during blood-feeding.</title>
        <authorList>
            <person name="de Castro M.H."/>
            <person name="de Klerk D."/>
            <person name="Pienaar R."/>
            <person name="Rees D.J.G."/>
            <person name="Mans B.J."/>
        </authorList>
    </citation>
    <scope>NUCLEOTIDE SEQUENCE</scope>
    <source>
        <tissue evidence="2">Salivary glands</tissue>
    </source>
</reference>
<feature type="signal peptide" evidence="1">
    <location>
        <begin position="1"/>
        <end position="20"/>
    </location>
</feature>
<evidence type="ECO:0000313" key="2">
    <source>
        <dbReference type="EMBL" id="MAA14351.1"/>
    </source>
</evidence>
<name>A0A224YIM4_9ACAR</name>
<keyword evidence="1" id="KW-0732">Signal</keyword>
<sequence>MKFALVSLLVSVLMLIVVEGWGNRRKLSRKNTTSTHPRKRWCCKGNKTCQPLDPLYSSSSRAVRSCFQHCKLCLRLCSAST</sequence>
<organism evidence="2">
    <name type="scientific">Rhipicephalus zambeziensis</name>
    <dbReference type="NCBI Taxonomy" id="60191"/>
    <lineage>
        <taxon>Eukaryota</taxon>
        <taxon>Metazoa</taxon>
        <taxon>Ecdysozoa</taxon>
        <taxon>Arthropoda</taxon>
        <taxon>Chelicerata</taxon>
        <taxon>Arachnida</taxon>
        <taxon>Acari</taxon>
        <taxon>Parasitiformes</taxon>
        <taxon>Ixodida</taxon>
        <taxon>Ixodoidea</taxon>
        <taxon>Ixodidae</taxon>
        <taxon>Rhipicephalinae</taxon>
        <taxon>Rhipicephalus</taxon>
        <taxon>Rhipicephalus</taxon>
    </lineage>
</organism>
<feature type="chain" id="PRO_5011968328" evidence="1">
    <location>
        <begin position="21"/>
        <end position="81"/>
    </location>
</feature>
<proteinExistence type="predicted"/>
<dbReference type="EMBL" id="GFPF01003205">
    <property type="protein sequence ID" value="MAA14351.1"/>
    <property type="molecule type" value="Transcribed_RNA"/>
</dbReference>
<evidence type="ECO:0000256" key="1">
    <source>
        <dbReference type="SAM" id="SignalP"/>
    </source>
</evidence>
<protein>
    <submittedName>
        <fullName evidence="2">Uncharacterized protein</fullName>
    </submittedName>
</protein>
<accession>A0A224YIM4</accession>